<dbReference type="SUPFAM" id="SSF51735">
    <property type="entry name" value="NAD(P)-binding Rossmann-fold domains"/>
    <property type="match status" value="1"/>
</dbReference>
<dbReference type="PANTHER" id="PTHR11695">
    <property type="entry name" value="ALCOHOL DEHYDROGENASE RELATED"/>
    <property type="match status" value="1"/>
</dbReference>
<dbReference type="Pfam" id="PF13602">
    <property type="entry name" value="ADH_zinc_N_2"/>
    <property type="match status" value="1"/>
</dbReference>
<protein>
    <submittedName>
        <fullName evidence="2">2-desacetyl-2-hydroxyethyl bacteriochlorophyllide A dehydrogenase</fullName>
    </submittedName>
</protein>
<dbReference type="CDD" id="cd05289">
    <property type="entry name" value="MDR_like_2"/>
    <property type="match status" value="1"/>
</dbReference>
<dbReference type="InterPro" id="IPR002364">
    <property type="entry name" value="Quin_OxRdtase/zeta-crystal_CS"/>
</dbReference>
<dbReference type="SMART" id="SM00829">
    <property type="entry name" value="PKS_ER"/>
    <property type="match status" value="1"/>
</dbReference>
<dbReference type="SUPFAM" id="SSF50129">
    <property type="entry name" value="GroES-like"/>
    <property type="match status" value="1"/>
</dbReference>
<dbReference type="GO" id="GO:0008270">
    <property type="term" value="F:zinc ion binding"/>
    <property type="evidence" value="ECO:0007669"/>
    <property type="project" value="InterPro"/>
</dbReference>
<gene>
    <name evidence="2" type="ORF">DFP99_0493</name>
</gene>
<reference evidence="2 3" key="1">
    <citation type="submission" date="2018-07" db="EMBL/GenBank/DDBJ databases">
        <title>Genomic Encyclopedia of Type Strains, Phase III (KMG-III): the genomes of soil and plant-associated and newly described type strains.</title>
        <authorList>
            <person name="Whitman W."/>
        </authorList>
    </citation>
    <scope>NUCLEOTIDE SEQUENCE [LARGE SCALE GENOMIC DNA]</scope>
    <source>
        <strain evidence="2 3">CECT 7031</strain>
    </source>
</reference>
<dbReference type="GeneID" id="94546062"/>
<dbReference type="Gene3D" id="3.90.180.10">
    <property type="entry name" value="Medium-chain alcohol dehydrogenases, catalytic domain"/>
    <property type="match status" value="1"/>
</dbReference>
<comment type="caution">
    <text evidence="2">The sequence shown here is derived from an EMBL/GenBank/DDBJ whole genome shotgun (WGS) entry which is preliminary data.</text>
</comment>
<accession>A0A288Q6C1</accession>
<sequence>MKAAIIKNFGDKTELQVVSDYPAPSINDDQVLVAISATSVNPIDYKARQGLLSGRFQWQFPVVLGWDVAGEIIAIGKNVTDFSIGQRVFARPANDVTGRFGSYAEFMAVDTNQLAKIPDNLTDSEAAAVPLAGETALQMLRALQIGPGKKVLIQAGAGGVGIFAIQLAKLMGAQVATTVSGSNIALVQQLGADIAIDYHKHAIQDTLSDYDAVLDTIGDIDGGMDILSSGGRLITISASLSPEQTQRAQNEAKIIATGWLQPNGQDLQQLADYIANDQLKIIIDSQYPLTTSGIQAAHARIESHHARGKIIINL</sequence>
<dbReference type="InterPro" id="IPR036291">
    <property type="entry name" value="NAD(P)-bd_dom_sf"/>
</dbReference>
<dbReference type="PANTHER" id="PTHR11695:SF294">
    <property type="entry name" value="RETICULON-4-INTERACTING PROTEIN 1, MITOCHONDRIAL"/>
    <property type="match status" value="1"/>
</dbReference>
<dbReference type="Pfam" id="PF08240">
    <property type="entry name" value="ADH_N"/>
    <property type="match status" value="1"/>
</dbReference>
<name>A0A288Q6C1_9LACO</name>
<dbReference type="PROSITE" id="PS01162">
    <property type="entry name" value="QOR_ZETA_CRYSTAL"/>
    <property type="match status" value="1"/>
</dbReference>
<organism evidence="2 3">
    <name type="scientific">Weissella soli</name>
    <dbReference type="NCBI Taxonomy" id="155866"/>
    <lineage>
        <taxon>Bacteria</taxon>
        <taxon>Bacillati</taxon>
        <taxon>Bacillota</taxon>
        <taxon>Bacilli</taxon>
        <taxon>Lactobacillales</taxon>
        <taxon>Lactobacillaceae</taxon>
        <taxon>Weissella</taxon>
    </lineage>
</organism>
<dbReference type="InterPro" id="IPR050700">
    <property type="entry name" value="YIM1/Zinc_Alcohol_DH_Fams"/>
</dbReference>
<dbReference type="Proteomes" id="UP000254912">
    <property type="component" value="Unassembled WGS sequence"/>
</dbReference>
<dbReference type="InterPro" id="IPR013154">
    <property type="entry name" value="ADH-like_N"/>
</dbReference>
<dbReference type="KEGG" id="wso:WSWS_00865"/>
<dbReference type="EMBL" id="QRAS01000001">
    <property type="protein sequence ID" value="RDL12067.1"/>
    <property type="molecule type" value="Genomic_DNA"/>
</dbReference>
<proteinExistence type="predicted"/>
<evidence type="ECO:0000313" key="2">
    <source>
        <dbReference type="EMBL" id="RDL12067.1"/>
    </source>
</evidence>
<dbReference type="RefSeq" id="WP_070230124.1">
    <property type="nucleotide sequence ID" value="NZ_BJYO01000002.1"/>
</dbReference>
<dbReference type="InterPro" id="IPR011032">
    <property type="entry name" value="GroES-like_sf"/>
</dbReference>
<keyword evidence="1" id="KW-0560">Oxidoreductase</keyword>
<dbReference type="InterPro" id="IPR020843">
    <property type="entry name" value="ER"/>
</dbReference>
<dbReference type="Gene3D" id="3.40.50.720">
    <property type="entry name" value="NAD(P)-binding Rossmann-like Domain"/>
    <property type="match status" value="1"/>
</dbReference>
<evidence type="ECO:0000256" key="1">
    <source>
        <dbReference type="ARBA" id="ARBA00023002"/>
    </source>
</evidence>
<dbReference type="GO" id="GO:0016491">
    <property type="term" value="F:oxidoreductase activity"/>
    <property type="evidence" value="ECO:0007669"/>
    <property type="project" value="UniProtKB-KW"/>
</dbReference>
<keyword evidence="3" id="KW-1185">Reference proteome</keyword>
<evidence type="ECO:0000313" key="3">
    <source>
        <dbReference type="Proteomes" id="UP000254912"/>
    </source>
</evidence>
<dbReference type="AlphaFoldDB" id="A0A288Q6C1"/>